<name>A0A9W6FVZ1_9BACT</name>
<keyword evidence="6" id="KW-1185">Reference proteome</keyword>
<dbReference type="EMBL" id="BSDR01000001">
    <property type="protein sequence ID" value="GLI35929.1"/>
    <property type="molecule type" value="Genomic_DNA"/>
</dbReference>
<dbReference type="Gene3D" id="2.40.160.10">
    <property type="entry name" value="Porin"/>
    <property type="match status" value="1"/>
</dbReference>
<feature type="chain" id="PRO_5040975770" description="Alginate export domain-containing protein" evidence="4">
    <location>
        <begin position="30"/>
        <end position="438"/>
    </location>
</feature>
<evidence type="ECO:0000256" key="4">
    <source>
        <dbReference type="SAM" id="SignalP"/>
    </source>
</evidence>
<evidence type="ECO:0000256" key="1">
    <source>
        <dbReference type="ARBA" id="ARBA00009075"/>
    </source>
</evidence>
<comment type="caution">
    <text evidence="5">The sequence shown here is derived from an EMBL/GenBank/DDBJ whole genome shotgun (WGS) entry which is preliminary data.</text>
</comment>
<organism evidence="5 6">
    <name type="scientific">Desulforhabdus amnigena</name>
    <dbReference type="NCBI Taxonomy" id="40218"/>
    <lineage>
        <taxon>Bacteria</taxon>
        <taxon>Pseudomonadati</taxon>
        <taxon>Thermodesulfobacteriota</taxon>
        <taxon>Syntrophobacteria</taxon>
        <taxon>Syntrophobacterales</taxon>
        <taxon>Syntrophobacteraceae</taxon>
        <taxon>Desulforhabdus</taxon>
    </lineage>
</organism>
<proteinExistence type="inferred from homology"/>
<dbReference type="Pfam" id="PF03573">
    <property type="entry name" value="OprD"/>
    <property type="match status" value="1"/>
</dbReference>
<reference evidence="5" key="1">
    <citation type="submission" date="2022-12" db="EMBL/GenBank/DDBJ databases">
        <title>Reference genome sequencing for broad-spectrum identification of bacterial and archaeal isolates by mass spectrometry.</title>
        <authorList>
            <person name="Sekiguchi Y."/>
            <person name="Tourlousse D.M."/>
        </authorList>
    </citation>
    <scope>NUCLEOTIDE SEQUENCE</scope>
    <source>
        <strain evidence="5">ASRB1</strain>
    </source>
</reference>
<protein>
    <recommendedName>
        <fullName evidence="7">Alginate export domain-containing protein</fullName>
    </recommendedName>
</protein>
<evidence type="ECO:0000256" key="3">
    <source>
        <dbReference type="ARBA" id="ARBA00022729"/>
    </source>
</evidence>
<dbReference type="InterPro" id="IPR005318">
    <property type="entry name" value="OM_porin_bac"/>
</dbReference>
<dbReference type="InterPro" id="IPR023614">
    <property type="entry name" value="Porin_dom_sf"/>
</dbReference>
<dbReference type="PROSITE" id="PS51257">
    <property type="entry name" value="PROKAR_LIPOPROTEIN"/>
    <property type="match status" value="1"/>
</dbReference>
<dbReference type="GO" id="GO:0016020">
    <property type="term" value="C:membrane"/>
    <property type="evidence" value="ECO:0007669"/>
    <property type="project" value="InterPro"/>
</dbReference>
<evidence type="ECO:0000256" key="2">
    <source>
        <dbReference type="ARBA" id="ARBA00022448"/>
    </source>
</evidence>
<gene>
    <name evidence="5" type="ORF">DAMNIGENAA_33620</name>
</gene>
<evidence type="ECO:0000313" key="5">
    <source>
        <dbReference type="EMBL" id="GLI35929.1"/>
    </source>
</evidence>
<dbReference type="AlphaFoldDB" id="A0A9W6FVZ1"/>
<accession>A0A9W6FVZ1</accession>
<comment type="similarity">
    <text evidence="1">Belongs to the outer membrane porin (Opr) (TC 1.B.25) family.</text>
</comment>
<evidence type="ECO:0008006" key="7">
    <source>
        <dbReference type="Google" id="ProtNLM"/>
    </source>
</evidence>
<evidence type="ECO:0000313" key="6">
    <source>
        <dbReference type="Proteomes" id="UP001144372"/>
    </source>
</evidence>
<sequence length="438" mass="48720">MIHHHVRHAFSICLLVLSCSSWAWCPANAAEEAIKKTPIDRLNELGYGTVSGKLQLLTMGRGGNLRSPDIDEDAYSSSLAFSLNYKTPTYQGVSLGAQFIHAWDLGEGGTIDIEEGPAWFLSNSGFTLLNDAHIDYNFTHLGLAKTLLRVGRIPLNLDFAPSYAIRQKEQAYEAVTLSSQDIPGVDLSLGHIERYSSWSSRTRTDSNVITYEFIDVADTENVPYSTSGMQFASIAYNGLPHTSLTVYDFFGQDLYNTAGFKAAYTIGSGDSFQTILKAGYSNQRDVGCFSSDGGGEVESDVYDLSIQFKIGDFSLEPGFFGVAGDEAKNNYHVPFRTNFTVDPLMMWYPRVFGGGSDSFYLKSTYKWRNTSFYMLYVLTKTAEFIDHGSLDQEIDLVVGQKLWTHWSVAIKGAYGVRDVGIGSDWHESDLRLFIAYNF</sequence>
<keyword evidence="3 4" id="KW-0732">Signal</keyword>
<keyword evidence="2" id="KW-0813">Transport</keyword>
<feature type="signal peptide" evidence="4">
    <location>
        <begin position="1"/>
        <end position="29"/>
    </location>
</feature>
<dbReference type="Proteomes" id="UP001144372">
    <property type="component" value="Unassembled WGS sequence"/>
</dbReference>